<dbReference type="Proteomes" id="UP000281261">
    <property type="component" value="Unassembled WGS sequence"/>
</dbReference>
<accession>A0A420ZDG9</accession>
<protein>
    <submittedName>
        <fullName evidence="1">Uncharacterized protein</fullName>
    </submittedName>
</protein>
<comment type="caution">
    <text evidence="1">The sequence shown here is derived from an EMBL/GenBank/DDBJ whole genome shotgun (WGS) entry which is preliminary data.</text>
</comment>
<reference evidence="1 2" key="1">
    <citation type="submission" date="2018-06" db="EMBL/GenBank/DDBJ databases">
        <title>Extensive metabolic versatility and redundancy in microbially diverse, dynamic hydrothermal sediments.</title>
        <authorList>
            <person name="Dombrowski N."/>
            <person name="Teske A."/>
            <person name="Baker B.J."/>
        </authorList>
    </citation>
    <scope>NUCLEOTIDE SEQUENCE [LARGE SCALE GENOMIC DNA]</scope>
    <source>
        <strain evidence="1">B79_G16</strain>
    </source>
</reference>
<sequence>MLETLGIPWYYKCRITLIVKIQWVQTISRKDPAIFLLFSKKMETLSERKGGKSSETTRQASH</sequence>
<gene>
    <name evidence="1" type="ORF">DRH29_01660</name>
</gene>
<name>A0A420ZDG9_UNCK3</name>
<organism evidence="1 2">
    <name type="scientific">candidate division Kazan bacterium</name>
    <dbReference type="NCBI Taxonomy" id="2202143"/>
    <lineage>
        <taxon>Bacteria</taxon>
        <taxon>Bacteria division Kazan-3B-28</taxon>
    </lineage>
</organism>
<dbReference type="EMBL" id="QMNG01000003">
    <property type="protein sequence ID" value="RLC37554.1"/>
    <property type="molecule type" value="Genomic_DNA"/>
</dbReference>
<evidence type="ECO:0000313" key="1">
    <source>
        <dbReference type="EMBL" id="RLC37554.1"/>
    </source>
</evidence>
<proteinExistence type="predicted"/>
<evidence type="ECO:0000313" key="2">
    <source>
        <dbReference type="Proteomes" id="UP000281261"/>
    </source>
</evidence>
<dbReference type="AlphaFoldDB" id="A0A420ZDG9"/>